<feature type="transmembrane region" description="Helical" evidence="5">
    <location>
        <begin position="594"/>
        <end position="614"/>
    </location>
</feature>
<organism evidence="6 7">
    <name type="scientific">Durusdinium trenchii</name>
    <dbReference type="NCBI Taxonomy" id="1381693"/>
    <lineage>
        <taxon>Eukaryota</taxon>
        <taxon>Sar</taxon>
        <taxon>Alveolata</taxon>
        <taxon>Dinophyceae</taxon>
        <taxon>Suessiales</taxon>
        <taxon>Symbiodiniaceae</taxon>
        <taxon>Durusdinium</taxon>
    </lineage>
</organism>
<feature type="transmembrane region" description="Helical" evidence="5">
    <location>
        <begin position="21"/>
        <end position="42"/>
    </location>
</feature>
<evidence type="ECO:0000256" key="1">
    <source>
        <dbReference type="ARBA" id="ARBA00004141"/>
    </source>
</evidence>
<sequence>MQRDEKRVRCDRWSRLRGDPGLMLSAVVTIGFNAFMYSYGFFSCRPGGHIWQTISGYEGGEMINMTGTWLALPLAALDHPWKDLQNATCGGTINGHRPAPDWDTYVCTPLMDIRAEDSYTTWKRSLPSMAALMLIFLLSAWCAEVRSPHFRLCVHLLFGVFVIFISFGLLGTAIVGIMGSTIALVPRLFPPSSRAALPVIWALAIVCMQLVSFFLGQHPHKVPGWNYGQGIKYWSTLEEMVCGTKLEQPQPNSQVCFISKPFLTSGLAPWFVFRFMALKFISLAADTLWFYEAKPERAGIESKSDLVQRTERHLTEPAEPDQEALTGTSTNFYSPKYYLAYLGYPPLFFAGPILSYNAFVSQLERPILSYTAGMSPDEQAKKARQAVVFYCIRLLLLMIFIEFFTVYWWYSQKLHQLTCTSQDEYQRCLFDDLSPWELYIAMHVVLHFTWLSLMIIWRFGRFLALADGIDSFENMLECVSLNYTFVEFWRIWHASMNEFMLRYLYWPLGGKHRSWLAVPVVFLFVGFWHERTGLGTQPGWYAWALMNAAGVVINKVIEESLNKYRTTGQIPTQPPGRWIATLEMSRLSDRPHRWVAQVIFFLGKGIGPVALILVKHGSSLEHVIRWMALMALGDSCSQLPAASLRNAPAIFLSSSLRFYRSLLFRGWESATLLLTLVFTFACNAQLVDALRAPKSSRREPAMQ</sequence>
<proteinExistence type="predicted"/>
<accession>A0ABP0JEE4</accession>
<dbReference type="PANTHER" id="PTHR13285:SF18">
    <property type="entry name" value="PROTEIN-CYSTEINE N-PALMITOYLTRANSFERASE RASP"/>
    <property type="match status" value="1"/>
</dbReference>
<feature type="transmembrane region" description="Helical" evidence="5">
    <location>
        <begin position="338"/>
        <end position="359"/>
    </location>
</feature>
<reference evidence="6 7" key="1">
    <citation type="submission" date="2024-02" db="EMBL/GenBank/DDBJ databases">
        <authorList>
            <person name="Chen Y."/>
            <person name="Shah S."/>
            <person name="Dougan E. K."/>
            <person name="Thang M."/>
            <person name="Chan C."/>
        </authorList>
    </citation>
    <scope>NUCLEOTIDE SEQUENCE [LARGE SCALE GENOMIC DNA]</scope>
</reference>
<keyword evidence="3 5" id="KW-1133">Transmembrane helix</keyword>
<gene>
    <name evidence="6" type="ORF">CCMP2556_LOCUS10901</name>
</gene>
<feature type="transmembrane region" description="Helical" evidence="5">
    <location>
        <begin position="195"/>
        <end position="215"/>
    </location>
</feature>
<keyword evidence="2 5" id="KW-0812">Transmembrane</keyword>
<evidence type="ECO:0000313" key="6">
    <source>
        <dbReference type="EMBL" id="CAK9012564.1"/>
    </source>
</evidence>
<comment type="caution">
    <text evidence="6">The sequence shown here is derived from an EMBL/GenBank/DDBJ whole genome shotgun (WGS) entry which is preliminary data.</text>
</comment>
<feature type="transmembrane region" description="Helical" evidence="5">
    <location>
        <begin position="156"/>
        <end position="183"/>
    </location>
</feature>
<evidence type="ECO:0000256" key="2">
    <source>
        <dbReference type="ARBA" id="ARBA00022692"/>
    </source>
</evidence>
<name>A0ABP0JEE4_9DINO</name>
<protein>
    <submittedName>
        <fullName evidence="6">Uncharacterized protein</fullName>
    </submittedName>
</protein>
<keyword evidence="4 5" id="KW-0472">Membrane</keyword>
<feature type="transmembrane region" description="Helical" evidence="5">
    <location>
        <begin position="126"/>
        <end position="144"/>
    </location>
</feature>
<dbReference type="InterPro" id="IPR004299">
    <property type="entry name" value="MBOAT_fam"/>
</dbReference>
<evidence type="ECO:0000256" key="3">
    <source>
        <dbReference type="ARBA" id="ARBA00022989"/>
    </source>
</evidence>
<comment type="subcellular location">
    <subcellularLocation>
        <location evidence="1">Membrane</location>
        <topology evidence="1">Multi-pass membrane protein</topology>
    </subcellularLocation>
</comment>
<evidence type="ECO:0000256" key="5">
    <source>
        <dbReference type="SAM" id="Phobius"/>
    </source>
</evidence>
<feature type="transmembrane region" description="Helical" evidence="5">
    <location>
        <begin position="438"/>
        <end position="457"/>
    </location>
</feature>
<feature type="transmembrane region" description="Helical" evidence="5">
    <location>
        <begin position="670"/>
        <end position="690"/>
    </location>
</feature>
<feature type="transmembrane region" description="Helical" evidence="5">
    <location>
        <begin position="387"/>
        <end position="410"/>
    </location>
</feature>
<dbReference type="PANTHER" id="PTHR13285">
    <property type="entry name" value="ACYLTRANSFERASE"/>
    <property type="match status" value="1"/>
</dbReference>
<evidence type="ECO:0000256" key="4">
    <source>
        <dbReference type="ARBA" id="ARBA00023136"/>
    </source>
</evidence>
<dbReference type="EMBL" id="CAXAMN010005125">
    <property type="protein sequence ID" value="CAK9012564.1"/>
    <property type="molecule type" value="Genomic_DNA"/>
</dbReference>
<feature type="transmembrane region" description="Helical" evidence="5">
    <location>
        <begin position="267"/>
        <end position="291"/>
    </location>
</feature>
<dbReference type="InterPro" id="IPR051085">
    <property type="entry name" value="MB_O-acyltransferase"/>
</dbReference>
<evidence type="ECO:0000313" key="7">
    <source>
        <dbReference type="Proteomes" id="UP001642484"/>
    </source>
</evidence>
<dbReference type="Pfam" id="PF03062">
    <property type="entry name" value="MBOAT"/>
    <property type="match status" value="1"/>
</dbReference>
<keyword evidence="7" id="KW-1185">Reference proteome</keyword>
<dbReference type="Proteomes" id="UP001642484">
    <property type="component" value="Unassembled WGS sequence"/>
</dbReference>